<dbReference type="AlphaFoldDB" id="A0A2A2SF73"/>
<protein>
    <recommendedName>
        <fullName evidence="5">Glycine zipper domain-containing protein</fullName>
    </recommendedName>
</protein>
<keyword evidence="2" id="KW-0732">Signal</keyword>
<feature type="compositionally biased region" description="Low complexity" evidence="1">
    <location>
        <begin position="169"/>
        <end position="185"/>
    </location>
</feature>
<gene>
    <name evidence="3" type="ORF">CKY28_09815</name>
</gene>
<feature type="region of interest" description="Disordered" evidence="1">
    <location>
        <begin position="169"/>
        <end position="195"/>
    </location>
</feature>
<dbReference type="Proteomes" id="UP000218151">
    <property type="component" value="Unassembled WGS sequence"/>
</dbReference>
<name>A0A2A2SF73_9SPHN</name>
<organism evidence="3 4">
    <name type="scientific">Sphingomonas lenta</name>
    <dbReference type="NCBI Taxonomy" id="1141887"/>
    <lineage>
        <taxon>Bacteria</taxon>
        <taxon>Pseudomonadati</taxon>
        <taxon>Pseudomonadota</taxon>
        <taxon>Alphaproteobacteria</taxon>
        <taxon>Sphingomonadales</taxon>
        <taxon>Sphingomonadaceae</taxon>
        <taxon>Sphingomonas</taxon>
    </lineage>
</organism>
<accession>A0A2A2SF73</accession>
<evidence type="ECO:0000256" key="2">
    <source>
        <dbReference type="SAM" id="SignalP"/>
    </source>
</evidence>
<reference evidence="4" key="1">
    <citation type="submission" date="2017-09" db="EMBL/GenBank/DDBJ databases">
        <authorList>
            <person name="Feng G."/>
            <person name="Zhu H."/>
        </authorList>
    </citation>
    <scope>NUCLEOTIDE SEQUENCE [LARGE SCALE GENOMIC DNA]</scope>
    <source>
        <strain evidence="4">1PNM-20</strain>
    </source>
</reference>
<feature type="signal peptide" evidence="2">
    <location>
        <begin position="1"/>
        <end position="24"/>
    </location>
</feature>
<dbReference type="EMBL" id="NSLI01000003">
    <property type="protein sequence ID" value="PAX07897.1"/>
    <property type="molecule type" value="Genomic_DNA"/>
</dbReference>
<evidence type="ECO:0008006" key="5">
    <source>
        <dbReference type="Google" id="ProtNLM"/>
    </source>
</evidence>
<dbReference type="PROSITE" id="PS51257">
    <property type="entry name" value="PROKAR_LIPOPROTEIN"/>
    <property type="match status" value="1"/>
</dbReference>
<comment type="caution">
    <text evidence="3">The sequence shown here is derived from an EMBL/GenBank/DDBJ whole genome shotgun (WGS) entry which is preliminary data.</text>
</comment>
<evidence type="ECO:0000313" key="3">
    <source>
        <dbReference type="EMBL" id="PAX07897.1"/>
    </source>
</evidence>
<sequence length="195" mass="18366">MKKALVAAVSAASLSLGACSTTGASTGDVTTGAGIGAAAGAGLGAAVGGLGIIEGAVLGAAVGGVAGAVWGDRDSDGRVDGYYQNGQYYAGAPAGYNPARRCPTLAGGAATGAGIGAVGGAGVGAVVGGVDPITGAVVGALVGGLAGAVWADQNNDGCVDGYYQNGQYYTGAPQPQPQGTYQQPAPSYPRSGERG</sequence>
<keyword evidence="4" id="KW-1185">Reference proteome</keyword>
<evidence type="ECO:0000313" key="4">
    <source>
        <dbReference type="Proteomes" id="UP000218151"/>
    </source>
</evidence>
<dbReference type="RefSeq" id="WP_095998140.1">
    <property type="nucleotide sequence ID" value="NZ_NSLI01000003.1"/>
</dbReference>
<evidence type="ECO:0000256" key="1">
    <source>
        <dbReference type="SAM" id="MobiDB-lite"/>
    </source>
</evidence>
<proteinExistence type="predicted"/>
<feature type="chain" id="PRO_5012652267" description="Glycine zipper domain-containing protein" evidence="2">
    <location>
        <begin position="25"/>
        <end position="195"/>
    </location>
</feature>